<evidence type="ECO:0000256" key="5">
    <source>
        <dbReference type="ARBA" id="ARBA00022692"/>
    </source>
</evidence>
<dbReference type="Proteomes" id="UP000051804">
    <property type="component" value="Unassembled WGS sequence"/>
</dbReference>
<feature type="transmembrane region" description="Helical" evidence="8">
    <location>
        <begin position="170"/>
        <end position="193"/>
    </location>
</feature>
<accession>A0A0R1JTG9</accession>
<evidence type="ECO:0000256" key="3">
    <source>
        <dbReference type="ARBA" id="ARBA00022448"/>
    </source>
</evidence>
<gene>
    <name evidence="9" type="ORF">FD02_GL000202</name>
</gene>
<evidence type="ECO:0000256" key="4">
    <source>
        <dbReference type="ARBA" id="ARBA00022475"/>
    </source>
</evidence>
<keyword evidence="7 8" id="KW-0472">Membrane</keyword>
<protein>
    <submittedName>
        <fullName evidence="9">Permease</fullName>
    </submittedName>
</protein>
<dbReference type="AlphaFoldDB" id="A0A0R1JTG9"/>
<dbReference type="GO" id="GO:0055085">
    <property type="term" value="P:transmembrane transport"/>
    <property type="evidence" value="ECO:0007669"/>
    <property type="project" value="TreeGrafter"/>
</dbReference>
<dbReference type="PANTHER" id="PTHR21716:SF53">
    <property type="entry name" value="PERMEASE PERM-RELATED"/>
    <property type="match status" value="1"/>
</dbReference>
<dbReference type="PANTHER" id="PTHR21716">
    <property type="entry name" value="TRANSMEMBRANE PROTEIN"/>
    <property type="match status" value="1"/>
</dbReference>
<dbReference type="PATRIC" id="fig|1291734.4.peg.210"/>
<dbReference type="InterPro" id="IPR002549">
    <property type="entry name" value="AI-2E-like"/>
</dbReference>
<name>A0A0R1JTG9_9LACO</name>
<dbReference type="GO" id="GO:0005886">
    <property type="term" value="C:plasma membrane"/>
    <property type="evidence" value="ECO:0007669"/>
    <property type="project" value="UniProtKB-SubCell"/>
</dbReference>
<dbReference type="RefSeq" id="WP_054723551.1">
    <property type="nucleotide sequence ID" value="NZ_AZDJ01000030.1"/>
</dbReference>
<evidence type="ECO:0000256" key="1">
    <source>
        <dbReference type="ARBA" id="ARBA00004651"/>
    </source>
</evidence>
<proteinExistence type="inferred from homology"/>
<feature type="transmembrane region" description="Helical" evidence="8">
    <location>
        <begin position="33"/>
        <end position="59"/>
    </location>
</feature>
<comment type="similarity">
    <text evidence="2">Belongs to the autoinducer-2 exporter (AI-2E) (TC 2.A.86) family.</text>
</comment>
<keyword evidence="10" id="KW-1185">Reference proteome</keyword>
<feature type="transmembrane region" description="Helical" evidence="8">
    <location>
        <begin position="285"/>
        <end position="306"/>
    </location>
</feature>
<keyword evidence="5 8" id="KW-0812">Transmembrane</keyword>
<feature type="transmembrane region" description="Helical" evidence="8">
    <location>
        <begin position="259"/>
        <end position="279"/>
    </location>
</feature>
<sequence length="374" mass="39553">MHFDKTLVWRYGILAVVVLAVLIYPAAVWHGLLALVGIGLPLILGAAIAYCVNILCRLLERLLCPHTTNKLARGLRRPVAIVASFAIIVLVLAGVLHLVLPQFIDAINNFLTQLPKVLSDLNRWLTHSDQASAIAKQLNALKIDWTSLQGKLTKYVSAGASGVLASTVSIFGNITSGIINLVLALTFAIYLIAGKERIGNRLNRVLDAFVPAKPLAKFRYVVGVTDSVFSSFIAGQVTEAVILGTLCTLGMLLFRFPDALSVGALIGITGLIPMVGAWIGGTIGFVLIAVTNPLQGVLFIIFIIILQQLEGNIVYPRVVGTSIGLPGVAVLAAVTIGSGLGGVLGMLFGVPVAATIYKLIANATHRREAGKAKA</sequence>
<organism evidence="9 10">
    <name type="scientific">Lacticaseibacillus nasuensis JCM 17158</name>
    <dbReference type="NCBI Taxonomy" id="1291734"/>
    <lineage>
        <taxon>Bacteria</taxon>
        <taxon>Bacillati</taxon>
        <taxon>Bacillota</taxon>
        <taxon>Bacilli</taxon>
        <taxon>Lactobacillales</taxon>
        <taxon>Lactobacillaceae</taxon>
        <taxon>Lacticaseibacillus</taxon>
    </lineage>
</organism>
<keyword evidence="6 8" id="KW-1133">Transmembrane helix</keyword>
<feature type="transmembrane region" description="Helical" evidence="8">
    <location>
        <begin position="343"/>
        <end position="361"/>
    </location>
</feature>
<comment type="subcellular location">
    <subcellularLocation>
        <location evidence="1">Cell membrane</location>
        <topology evidence="1">Multi-pass membrane protein</topology>
    </subcellularLocation>
</comment>
<evidence type="ECO:0000313" key="9">
    <source>
        <dbReference type="EMBL" id="KRK71018.1"/>
    </source>
</evidence>
<feature type="transmembrane region" description="Helical" evidence="8">
    <location>
        <begin position="318"/>
        <end position="337"/>
    </location>
</feature>
<evidence type="ECO:0000256" key="8">
    <source>
        <dbReference type="SAM" id="Phobius"/>
    </source>
</evidence>
<comment type="caution">
    <text evidence="9">The sequence shown here is derived from an EMBL/GenBank/DDBJ whole genome shotgun (WGS) entry which is preliminary data.</text>
</comment>
<keyword evidence="3" id="KW-0813">Transport</keyword>
<reference evidence="9 10" key="1">
    <citation type="journal article" date="2015" name="Genome Announc.">
        <title>Expanding the biotechnology potential of lactobacilli through comparative genomics of 213 strains and associated genera.</title>
        <authorList>
            <person name="Sun Z."/>
            <person name="Harris H.M."/>
            <person name="McCann A."/>
            <person name="Guo C."/>
            <person name="Argimon S."/>
            <person name="Zhang W."/>
            <person name="Yang X."/>
            <person name="Jeffery I.B."/>
            <person name="Cooney J.C."/>
            <person name="Kagawa T.F."/>
            <person name="Liu W."/>
            <person name="Song Y."/>
            <person name="Salvetti E."/>
            <person name="Wrobel A."/>
            <person name="Rasinkangas P."/>
            <person name="Parkhill J."/>
            <person name="Rea M.C."/>
            <person name="O'Sullivan O."/>
            <person name="Ritari J."/>
            <person name="Douillard F.P."/>
            <person name="Paul Ross R."/>
            <person name="Yang R."/>
            <person name="Briner A.E."/>
            <person name="Felis G.E."/>
            <person name="de Vos W.M."/>
            <person name="Barrangou R."/>
            <person name="Klaenhammer T.R."/>
            <person name="Caufield P.W."/>
            <person name="Cui Y."/>
            <person name="Zhang H."/>
            <person name="O'Toole P.W."/>
        </authorList>
    </citation>
    <scope>NUCLEOTIDE SEQUENCE [LARGE SCALE GENOMIC DNA]</scope>
    <source>
        <strain evidence="9 10">JCM 17158</strain>
    </source>
</reference>
<dbReference type="Pfam" id="PF01594">
    <property type="entry name" value="AI-2E_transport"/>
    <property type="match status" value="1"/>
</dbReference>
<evidence type="ECO:0000256" key="7">
    <source>
        <dbReference type="ARBA" id="ARBA00023136"/>
    </source>
</evidence>
<dbReference type="OrthoDB" id="9793390at2"/>
<feature type="transmembrane region" description="Helical" evidence="8">
    <location>
        <begin position="7"/>
        <end position="27"/>
    </location>
</feature>
<evidence type="ECO:0000256" key="6">
    <source>
        <dbReference type="ARBA" id="ARBA00022989"/>
    </source>
</evidence>
<evidence type="ECO:0000256" key="2">
    <source>
        <dbReference type="ARBA" id="ARBA00009773"/>
    </source>
</evidence>
<feature type="transmembrane region" description="Helical" evidence="8">
    <location>
        <begin position="79"/>
        <end position="100"/>
    </location>
</feature>
<dbReference type="EMBL" id="AZDJ01000030">
    <property type="protein sequence ID" value="KRK71018.1"/>
    <property type="molecule type" value="Genomic_DNA"/>
</dbReference>
<evidence type="ECO:0000313" key="10">
    <source>
        <dbReference type="Proteomes" id="UP000051804"/>
    </source>
</evidence>
<keyword evidence="4" id="KW-1003">Cell membrane</keyword>